<keyword evidence="3" id="KW-1185">Reference proteome</keyword>
<reference evidence="2 3" key="1">
    <citation type="journal article" date="2020" name="G3 (Bethesda)">
        <title>Genetic Underpinnings of Host Manipulation by Ophiocordyceps as Revealed by Comparative Transcriptomics.</title>
        <authorList>
            <person name="Will I."/>
            <person name="Das B."/>
            <person name="Trinh T."/>
            <person name="Brachmann A."/>
            <person name="Ohm R.A."/>
            <person name="de Bekker C."/>
        </authorList>
    </citation>
    <scope>NUCLEOTIDE SEQUENCE [LARGE SCALE GENOMIC DNA]</scope>
    <source>
        <strain evidence="2 3">EC05</strain>
    </source>
</reference>
<feature type="region of interest" description="Disordered" evidence="1">
    <location>
        <begin position="1"/>
        <end position="60"/>
    </location>
</feature>
<feature type="compositionally biased region" description="Basic residues" evidence="1">
    <location>
        <begin position="76"/>
        <end position="85"/>
    </location>
</feature>
<sequence length="154" mass="16458">MASQHTLSLIGPKDTSPNGSRDDSPRVTQQKNVGSLSSSKASNGTNGPKQRRKVRGRPQRTIMVIIMVIITSGRSSSRRSAKQSRKPTQPIVLVSHLSSKRPLPHGQQGPSLRDARPPRYGADDGRVELIVQLDEGVWIAVSGEEEGEGGGGCG</sequence>
<dbReference type="AlphaFoldDB" id="A0A8H4Q1Z6"/>
<gene>
    <name evidence="2" type="ORF">GQ602_006801</name>
</gene>
<name>A0A8H4Q1Z6_9HYPO</name>
<proteinExistence type="predicted"/>
<evidence type="ECO:0000313" key="3">
    <source>
        <dbReference type="Proteomes" id="UP000562929"/>
    </source>
</evidence>
<evidence type="ECO:0000256" key="1">
    <source>
        <dbReference type="SAM" id="MobiDB-lite"/>
    </source>
</evidence>
<organism evidence="2 3">
    <name type="scientific">Ophiocordyceps camponoti-floridani</name>
    <dbReference type="NCBI Taxonomy" id="2030778"/>
    <lineage>
        <taxon>Eukaryota</taxon>
        <taxon>Fungi</taxon>
        <taxon>Dikarya</taxon>
        <taxon>Ascomycota</taxon>
        <taxon>Pezizomycotina</taxon>
        <taxon>Sordariomycetes</taxon>
        <taxon>Hypocreomycetidae</taxon>
        <taxon>Hypocreales</taxon>
        <taxon>Ophiocordycipitaceae</taxon>
        <taxon>Ophiocordyceps</taxon>
    </lineage>
</organism>
<protein>
    <submittedName>
        <fullName evidence="2">Uncharacterized protein</fullName>
    </submittedName>
</protein>
<dbReference type="Proteomes" id="UP000562929">
    <property type="component" value="Unassembled WGS sequence"/>
</dbReference>
<dbReference type="EMBL" id="JAACLJ010000008">
    <property type="protein sequence ID" value="KAF4582177.1"/>
    <property type="molecule type" value="Genomic_DNA"/>
</dbReference>
<comment type="caution">
    <text evidence="2">The sequence shown here is derived from an EMBL/GenBank/DDBJ whole genome shotgun (WGS) entry which is preliminary data.</text>
</comment>
<feature type="region of interest" description="Disordered" evidence="1">
    <location>
        <begin position="73"/>
        <end position="121"/>
    </location>
</feature>
<feature type="compositionally biased region" description="Basic residues" evidence="1">
    <location>
        <begin position="49"/>
        <end position="58"/>
    </location>
</feature>
<evidence type="ECO:0000313" key="2">
    <source>
        <dbReference type="EMBL" id="KAF4582177.1"/>
    </source>
</evidence>
<feature type="compositionally biased region" description="Polar residues" evidence="1">
    <location>
        <begin position="26"/>
        <end position="48"/>
    </location>
</feature>
<accession>A0A8H4Q1Z6</accession>